<keyword evidence="1" id="KW-0472">Membrane</keyword>
<reference evidence="2" key="1">
    <citation type="submission" date="2019-08" db="EMBL/GenBank/DDBJ databases">
        <title>Genomic characterization of a novel candidate phylum (ARYD3) from a high temperature, high salinity tertiary oil reservoir in north central Oklahoma, USA.</title>
        <authorList>
            <person name="Youssef N.H."/>
            <person name="Yadav A."/>
            <person name="Elshahed M.S."/>
        </authorList>
    </citation>
    <scope>NUCLEOTIDE SEQUENCE [LARGE SCALE GENOMIC DNA]</scope>
    <source>
        <strain evidence="2">ARYD3</strain>
    </source>
</reference>
<sequence>MKNKEVKKNKNRKIPFIITISYLLSFLVIRLLVTIAGSAQSEFAKTVHQGPPGVSFHIGRNIILFGYHIHHFYFGIILIAFAGWLSLVKYQKIKIERVAVLYGIGLGLLMDEIGLLLTWGDYYSSLSYLLSLFLLGVFLNVLYFPSFWKEFKEEHTKKKESFFFKKLDLVIKLTDFLSLKLEKTEKIRVYFVGVAYLLVGIFILVYPRFVYYWIAGLFFLQGISLLVKGSA</sequence>
<feature type="transmembrane region" description="Helical" evidence="1">
    <location>
        <begin position="126"/>
        <end position="148"/>
    </location>
</feature>
<accession>A0A5D0MGD3</accession>
<comment type="caution">
    <text evidence="2">The sequence shown here is derived from an EMBL/GenBank/DDBJ whole genome shotgun (WGS) entry which is preliminary data.</text>
</comment>
<evidence type="ECO:0000313" key="3">
    <source>
        <dbReference type="Proteomes" id="UP000324143"/>
    </source>
</evidence>
<dbReference type="AlphaFoldDB" id="A0A5D0MGD3"/>
<keyword evidence="1" id="KW-0812">Transmembrane</keyword>
<keyword evidence="1" id="KW-1133">Transmembrane helix</keyword>
<feature type="transmembrane region" description="Helical" evidence="1">
    <location>
        <begin position="210"/>
        <end position="227"/>
    </location>
</feature>
<feature type="transmembrane region" description="Helical" evidence="1">
    <location>
        <begin position="99"/>
        <end position="120"/>
    </location>
</feature>
<evidence type="ECO:0000256" key="1">
    <source>
        <dbReference type="SAM" id="Phobius"/>
    </source>
</evidence>
<gene>
    <name evidence="2" type="ORF">FXF47_08875</name>
</gene>
<feature type="transmembrane region" description="Helical" evidence="1">
    <location>
        <begin position="65"/>
        <end position="87"/>
    </location>
</feature>
<evidence type="ECO:0000313" key="2">
    <source>
        <dbReference type="EMBL" id="TYB30510.1"/>
    </source>
</evidence>
<keyword evidence="3" id="KW-1185">Reference proteome</keyword>
<dbReference type="EMBL" id="VSIX01000129">
    <property type="protein sequence ID" value="TYB30510.1"/>
    <property type="molecule type" value="Genomic_DNA"/>
</dbReference>
<dbReference type="Proteomes" id="UP000324143">
    <property type="component" value="Unassembled WGS sequence"/>
</dbReference>
<organism evidence="2 3">
    <name type="scientific">Candidatus Mcinerneyibacterium aminivorans</name>
    <dbReference type="NCBI Taxonomy" id="2703815"/>
    <lineage>
        <taxon>Bacteria</taxon>
        <taxon>Candidatus Macinerneyibacteriota</taxon>
        <taxon>Candidatus Mcinerneyibacteria</taxon>
        <taxon>Candidatus Mcinerneyibacteriales</taxon>
        <taxon>Candidatus Mcinerneyibacteriaceae</taxon>
        <taxon>Candidatus Mcinerneyibacterium</taxon>
    </lineage>
</organism>
<name>A0A5D0MGD3_9BACT</name>
<proteinExistence type="predicted"/>
<feature type="transmembrane region" description="Helical" evidence="1">
    <location>
        <begin position="187"/>
        <end position="204"/>
    </location>
</feature>
<protein>
    <submittedName>
        <fullName evidence="2">Uncharacterized protein</fullName>
    </submittedName>
</protein>